<evidence type="ECO:0000256" key="3">
    <source>
        <dbReference type="ARBA" id="ARBA00022692"/>
    </source>
</evidence>
<evidence type="ECO:0000256" key="7">
    <source>
        <dbReference type="ARBA" id="ARBA00023136"/>
    </source>
</evidence>
<dbReference type="GO" id="GO:0015031">
    <property type="term" value="P:protein transport"/>
    <property type="evidence" value="ECO:0007669"/>
    <property type="project" value="UniProtKB-KW"/>
</dbReference>
<gene>
    <name evidence="9" type="ORF">Gferi_23380</name>
</gene>
<keyword evidence="6" id="KW-0811">Translocation</keyword>
<dbReference type="Pfam" id="PF22599">
    <property type="entry name" value="SecDF_P1_head"/>
    <property type="match status" value="1"/>
</dbReference>
<organism evidence="9 10">
    <name type="scientific">Geosporobacter ferrireducens</name>
    <dbReference type="NCBI Taxonomy" id="1424294"/>
    <lineage>
        <taxon>Bacteria</taxon>
        <taxon>Bacillati</taxon>
        <taxon>Bacillota</taxon>
        <taxon>Clostridia</taxon>
        <taxon>Peptostreptococcales</taxon>
        <taxon>Thermotaleaceae</taxon>
        <taxon>Geosporobacter</taxon>
    </lineage>
</organism>
<dbReference type="PROSITE" id="PS51257">
    <property type="entry name" value="PROKAR_LIPOPROTEIN"/>
    <property type="match status" value="1"/>
</dbReference>
<keyword evidence="10" id="KW-1185">Reference proteome</keyword>
<dbReference type="GO" id="GO:0005886">
    <property type="term" value="C:plasma membrane"/>
    <property type="evidence" value="ECO:0007669"/>
    <property type="project" value="TreeGrafter"/>
</dbReference>
<dbReference type="EMBL" id="CP017269">
    <property type="protein sequence ID" value="AOT72225.1"/>
    <property type="molecule type" value="Genomic_DNA"/>
</dbReference>
<dbReference type="Proteomes" id="UP000095743">
    <property type="component" value="Chromosome"/>
</dbReference>
<evidence type="ECO:0000313" key="9">
    <source>
        <dbReference type="EMBL" id="AOT72225.1"/>
    </source>
</evidence>
<dbReference type="PANTHER" id="PTHR30081:SF1">
    <property type="entry name" value="PROTEIN TRANSLOCASE SUBUNIT SECD"/>
    <property type="match status" value="1"/>
</dbReference>
<protein>
    <recommendedName>
        <fullName evidence="8">SecDF P1 head subdomain domain-containing protein</fullName>
    </recommendedName>
</protein>
<dbReference type="InterPro" id="IPR022813">
    <property type="entry name" value="SecD/SecF_arch_bac"/>
</dbReference>
<evidence type="ECO:0000256" key="6">
    <source>
        <dbReference type="ARBA" id="ARBA00023010"/>
    </source>
</evidence>
<keyword evidence="2" id="KW-1003">Cell membrane</keyword>
<dbReference type="AlphaFoldDB" id="A0A1D8GMV3"/>
<evidence type="ECO:0000256" key="1">
    <source>
        <dbReference type="ARBA" id="ARBA00022448"/>
    </source>
</evidence>
<feature type="domain" description="SecDF P1 head subdomain" evidence="8">
    <location>
        <begin position="100"/>
        <end position="208"/>
    </location>
</feature>
<evidence type="ECO:0000313" key="10">
    <source>
        <dbReference type="Proteomes" id="UP000095743"/>
    </source>
</evidence>
<dbReference type="PANTHER" id="PTHR30081">
    <property type="entry name" value="PROTEIN-EXPORT MEMBRANE PROTEIN SEC"/>
    <property type="match status" value="1"/>
</dbReference>
<evidence type="ECO:0000256" key="2">
    <source>
        <dbReference type="ARBA" id="ARBA00022475"/>
    </source>
</evidence>
<accession>A0A1D8GMV3</accession>
<dbReference type="OrthoDB" id="9805019at2"/>
<keyword evidence="3" id="KW-0812">Transmembrane</keyword>
<keyword evidence="1" id="KW-0813">Transport</keyword>
<dbReference type="Gene3D" id="3.30.1360.200">
    <property type="match status" value="1"/>
</dbReference>
<dbReference type="RefSeq" id="WP_069980540.1">
    <property type="nucleotide sequence ID" value="NZ_CP017269.1"/>
</dbReference>
<evidence type="ECO:0000256" key="4">
    <source>
        <dbReference type="ARBA" id="ARBA00022927"/>
    </source>
</evidence>
<keyword evidence="5" id="KW-1133">Transmembrane helix</keyword>
<sequence>MFKRLFILLLSLTSALLLLGGCILKPEYGEIVYAVKSEEFTDTTLKDAAEDLVKRAEIAGYSETKVSFSENHIKLKIYDIEYEELESLAQLIAKPGKLNFVEFQGDVILTGKNIKEAQVVFENNANQKPAIAIEFDEEGKNVFSEATNRLSKEKEVENRTLFIFIDEEIISAPVISEPIEGGKAVITGDFTIKEASEIVALLQGGALDIELDVVEINMVK</sequence>
<evidence type="ECO:0000259" key="8">
    <source>
        <dbReference type="Pfam" id="PF22599"/>
    </source>
</evidence>
<reference evidence="9 10" key="1">
    <citation type="submission" date="2016-09" db="EMBL/GenBank/DDBJ databases">
        <title>Genomic analysis reveals versatility of anaerobic energy metabolism of Geosporobacter ferrireducens IRF9 of phylum Firmicutes.</title>
        <authorList>
            <person name="Kim S.-J."/>
        </authorList>
    </citation>
    <scope>NUCLEOTIDE SEQUENCE [LARGE SCALE GENOMIC DNA]</scope>
    <source>
        <strain evidence="9 10">IRF9</strain>
    </source>
</reference>
<dbReference type="KEGG" id="gfe:Gferi_23380"/>
<dbReference type="InterPro" id="IPR054384">
    <property type="entry name" value="SecDF_P1_head"/>
</dbReference>
<dbReference type="STRING" id="1424294.Gferi_23380"/>
<proteinExistence type="predicted"/>
<keyword evidence="4" id="KW-0653">Protein transport</keyword>
<keyword evidence="7" id="KW-0472">Membrane</keyword>
<evidence type="ECO:0000256" key="5">
    <source>
        <dbReference type="ARBA" id="ARBA00022989"/>
    </source>
</evidence>
<name>A0A1D8GMV3_9FIRM</name>